<accession>A0ABP7XEZ1</accession>
<gene>
    <name evidence="1" type="ORF">GCM10022215_12160</name>
</gene>
<name>A0ABP7XEZ1_9ACTN</name>
<dbReference type="EMBL" id="BAAAZH010000010">
    <property type="protein sequence ID" value="GAA4114256.1"/>
    <property type="molecule type" value="Genomic_DNA"/>
</dbReference>
<proteinExistence type="predicted"/>
<dbReference type="Proteomes" id="UP001501495">
    <property type="component" value="Unassembled WGS sequence"/>
</dbReference>
<dbReference type="RefSeq" id="WP_344732376.1">
    <property type="nucleotide sequence ID" value="NZ_BAAAZH010000010.1"/>
</dbReference>
<protein>
    <recommendedName>
        <fullName evidence="3">DUF222 domain-containing protein</fullName>
    </recommendedName>
</protein>
<evidence type="ECO:0000313" key="2">
    <source>
        <dbReference type="Proteomes" id="UP001501495"/>
    </source>
</evidence>
<keyword evidence="2" id="KW-1185">Reference proteome</keyword>
<evidence type="ECO:0000313" key="1">
    <source>
        <dbReference type="EMBL" id="GAA4114256.1"/>
    </source>
</evidence>
<organism evidence="1 2">
    <name type="scientific">Nocardioides fonticola</name>
    <dbReference type="NCBI Taxonomy" id="450363"/>
    <lineage>
        <taxon>Bacteria</taxon>
        <taxon>Bacillati</taxon>
        <taxon>Actinomycetota</taxon>
        <taxon>Actinomycetes</taxon>
        <taxon>Propionibacteriales</taxon>
        <taxon>Nocardioidaceae</taxon>
        <taxon>Nocardioides</taxon>
    </lineage>
</organism>
<reference evidence="2" key="1">
    <citation type="journal article" date="2019" name="Int. J. Syst. Evol. Microbiol.">
        <title>The Global Catalogue of Microorganisms (GCM) 10K type strain sequencing project: providing services to taxonomists for standard genome sequencing and annotation.</title>
        <authorList>
            <consortium name="The Broad Institute Genomics Platform"/>
            <consortium name="The Broad Institute Genome Sequencing Center for Infectious Disease"/>
            <person name="Wu L."/>
            <person name="Ma J."/>
        </authorList>
    </citation>
    <scope>NUCLEOTIDE SEQUENCE [LARGE SCALE GENOMIC DNA]</scope>
    <source>
        <strain evidence="2">JCM 16703</strain>
    </source>
</reference>
<sequence>MTTAPSPTWQRVHLRSAGVRDLLDDLDARIAAGEPAHAVRIDRVPEGYDDLDDLLVQVYGTWIRRLQARLEQAWELDVPLTDVGPEHAAAAAWATTARELPGARALLDAYADRPALRRLRASEENWMALTTGIDGATLIDIARAGVARTPAATPAPDAVPARLSLRERLGRELRALRIA</sequence>
<evidence type="ECO:0008006" key="3">
    <source>
        <dbReference type="Google" id="ProtNLM"/>
    </source>
</evidence>
<comment type="caution">
    <text evidence="1">The sequence shown here is derived from an EMBL/GenBank/DDBJ whole genome shotgun (WGS) entry which is preliminary data.</text>
</comment>